<evidence type="ECO:0000256" key="7">
    <source>
        <dbReference type="ARBA" id="ARBA00047686"/>
    </source>
</evidence>
<sequence>MSTEPPSKVAKMTGSDTISSTTDNTVANLKKPMQQQAEVGTVDFNSFSDDGSKLYFKKLSENATTPLRGSRNAAGFDLYSAEEKTICGRKHDMVSTDIAVAIPKGSYGRVAPRSGLAVKKGIDVGAGVVDYDYRGNIKVVLFNHLDEDFVVKKGERIAQFVIEKIFMPELVEVDTLDETERGSGGFGSTGR</sequence>
<feature type="domain" description="dUTPase-like" evidence="11">
    <location>
        <begin position="62"/>
        <end position="190"/>
    </location>
</feature>
<keyword evidence="6 9" id="KW-0546">Nucleotide metabolism</keyword>
<comment type="catalytic activity">
    <reaction evidence="7 9">
        <text>dUTP + H2O = dUMP + diphosphate + H(+)</text>
        <dbReference type="Rhea" id="RHEA:10248"/>
        <dbReference type="ChEBI" id="CHEBI:15377"/>
        <dbReference type="ChEBI" id="CHEBI:15378"/>
        <dbReference type="ChEBI" id="CHEBI:33019"/>
        <dbReference type="ChEBI" id="CHEBI:61555"/>
        <dbReference type="ChEBI" id="CHEBI:246422"/>
        <dbReference type="EC" id="3.6.1.23"/>
    </reaction>
</comment>
<dbReference type="InterPro" id="IPR033704">
    <property type="entry name" value="dUTPase_trimeric"/>
</dbReference>
<protein>
    <recommendedName>
        <fullName evidence="9">Deoxyuridine 5'-triphosphate nucleotidohydrolase</fullName>
        <shortName evidence="9">dUTPase</shortName>
        <ecNumber evidence="9">3.6.1.23</ecNumber>
    </recommendedName>
    <alternativeName>
        <fullName evidence="9">dUTP pyrophosphatase</fullName>
    </alternativeName>
</protein>
<keyword evidence="9" id="KW-0479">Metal-binding</keyword>
<keyword evidence="13" id="KW-1185">Reference proteome</keyword>
<dbReference type="GeneID" id="136798569"/>
<dbReference type="OrthoDB" id="419889at2759"/>
<reference evidence="12" key="1">
    <citation type="submission" date="2021-01" db="UniProtKB">
        <authorList>
            <consortium name="EnsemblMetazoa"/>
        </authorList>
    </citation>
    <scope>IDENTIFICATION</scope>
</reference>
<dbReference type="CDD" id="cd07557">
    <property type="entry name" value="trimeric_dUTPase"/>
    <property type="match status" value="1"/>
</dbReference>
<evidence type="ECO:0000256" key="3">
    <source>
        <dbReference type="ARBA" id="ARBA00006581"/>
    </source>
</evidence>
<comment type="function">
    <text evidence="9">Involved in nucleotide metabolism via production of dUMP, the immediate precursor of thymidine nucleotides, and decreases the intracellular concentration of dUTP so that uracil cannot be incorporated into DNA.</text>
</comment>
<evidence type="ECO:0000256" key="1">
    <source>
        <dbReference type="ARBA" id="ARBA00001946"/>
    </source>
</evidence>
<evidence type="ECO:0000256" key="6">
    <source>
        <dbReference type="ARBA" id="ARBA00023080"/>
    </source>
</evidence>
<evidence type="ECO:0000313" key="13">
    <source>
        <dbReference type="Proteomes" id="UP000594262"/>
    </source>
</evidence>
<accession>A0A7M6DQ48</accession>
<proteinExistence type="inferred from homology"/>
<evidence type="ECO:0000256" key="9">
    <source>
        <dbReference type="RuleBase" id="RU367024"/>
    </source>
</evidence>
<evidence type="ECO:0000256" key="2">
    <source>
        <dbReference type="ARBA" id="ARBA00005142"/>
    </source>
</evidence>
<name>A0A7M6DQ48_9CNID</name>
<evidence type="ECO:0000256" key="8">
    <source>
        <dbReference type="ARBA" id="ARBA00057946"/>
    </source>
</evidence>
<dbReference type="Gene3D" id="2.70.40.10">
    <property type="match status" value="1"/>
</dbReference>
<dbReference type="NCBIfam" id="TIGR00576">
    <property type="entry name" value="dut"/>
    <property type="match status" value="1"/>
</dbReference>
<dbReference type="UniPathway" id="UPA00610">
    <property type="reaction ID" value="UER00666"/>
</dbReference>
<comment type="function">
    <text evidence="8">Catalyzes the cleavage of 2'-deoxyuridine 5'-triphosphate (dUTP) into 2'-deoxyuridine 5'-monophosphate (dUMP) and inorganic pyrophosphate and through its action efficiently prevents uracil misincorporation into DNA and at the same time provides dUMP, the substrate for de novo thymidylate biosynthesis. Inhibits peroxisome proliferator-activated receptor (PPAR) activity by binding of its N-terminal to PPAR, preventing the latter's dimerization with retinoid X receptor. Essential for embryonic development.</text>
</comment>
<dbReference type="GO" id="GO:0004170">
    <property type="term" value="F:dUTP diphosphatase activity"/>
    <property type="evidence" value="ECO:0007669"/>
    <property type="project" value="UniProtKB-UniRule"/>
</dbReference>
<dbReference type="InterPro" id="IPR008181">
    <property type="entry name" value="dUTPase"/>
</dbReference>
<dbReference type="EC" id="3.6.1.23" evidence="9"/>
<evidence type="ECO:0000259" key="11">
    <source>
        <dbReference type="Pfam" id="PF00692"/>
    </source>
</evidence>
<dbReference type="PANTHER" id="PTHR11241:SF0">
    <property type="entry name" value="DEOXYURIDINE 5'-TRIPHOSPHATE NUCLEOTIDOHYDROLASE"/>
    <property type="match status" value="1"/>
</dbReference>
<dbReference type="EnsemblMetazoa" id="CLYHEMT021703.1">
    <property type="protein sequence ID" value="CLYHEMP021703.1"/>
    <property type="gene ID" value="CLYHEMG021703"/>
</dbReference>
<evidence type="ECO:0000256" key="10">
    <source>
        <dbReference type="SAM" id="MobiDB-lite"/>
    </source>
</evidence>
<keyword evidence="4 9" id="KW-0378">Hydrolase</keyword>
<dbReference type="FunFam" id="2.70.40.10:FF:000004">
    <property type="entry name" value="Deoxyuridine triphosphatase"/>
    <property type="match status" value="1"/>
</dbReference>
<dbReference type="NCBIfam" id="NF001862">
    <property type="entry name" value="PRK00601.1"/>
    <property type="match status" value="1"/>
</dbReference>
<dbReference type="InterPro" id="IPR029054">
    <property type="entry name" value="dUTPase-like"/>
</dbReference>
<evidence type="ECO:0000313" key="12">
    <source>
        <dbReference type="EnsemblMetazoa" id="CLYHEMP021703.1"/>
    </source>
</evidence>
<dbReference type="PANTHER" id="PTHR11241">
    <property type="entry name" value="DEOXYURIDINE 5'-TRIPHOSPHATE NUCLEOTIDOHYDROLASE"/>
    <property type="match status" value="1"/>
</dbReference>
<dbReference type="GO" id="GO:0046081">
    <property type="term" value="P:dUTP catabolic process"/>
    <property type="evidence" value="ECO:0007669"/>
    <property type="project" value="UniProtKB-UniRule"/>
</dbReference>
<dbReference type="GO" id="GO:0006226">
    <property type="term" value="P:dUMP biosynthetic process"/>
    <property type="evidence" value="ECO:0007669"/>
    <property type="project" value="UniProtKB-UniRule"/>
</dbReference>
<evidence type="ECO:0000256" key="5">
    <source>
        <dbReference type="ARBA" id="ARBA00022842"/>
    </source>
</evidence>
<dbReference type="Pfam" id="PF00692">
    <property type="entry name" value="dUTPase"/>
    <property type="match status" value="1"/>
</dbReference>
<dbReference type="GO" id="GO:0000287">
    <property type="term" value="F:magnesium ion binding"/>
    <property type="evidence" value="ECO:0007669"/>
    <property type="project" value="UniProtKB-UniRule"/>
</dbReference>
<dbReference type="SUPFAM" id="SSF51283">
    <property type="entry name" value="dUTPase-like"/>
    <property type="match status" value="1"/>
</dbReference>
<dbReference type="AlphaFoldDB" id="A0A7M6DQ48"/>
<comment type="similarity">
    <text evidence="3 9">Belongs to the dUTPase family.</text>
</comment>
<feature type="region of interest" description="Disordered" evidence="10">
    <location>
        <begin position="1"/>
        <end position="23"/>
    </location>
</feature>
<comment type="cofactor">
    <cofactor evidence="1 9">
        <name>Mg(2+)</name>
        <dbReference type="ChEBI" id="CHEBI:18420"/>
    </cofactor>
</comment>
<dbReference type="InterPro" id="IPR036157">
    <property type="entry name" value="dUTPase-like_sf"/>
</dbReference>
<keyword evidence="5 9" id="KW-0460">Magnesium</keyword>
<organism evidence="12 13">
    <name type="scientific">Clytia hemisphaerica</name>
    <dbReference type="NCBI Taxonomy" id="252671"/>
    <lineage>
        <taxon>Eukaryota</taxon>
        <taxon>Metazoa</taxon>
        <taxon>Cnidaria</taxon>
        <taxon>Hydrozoa</taxon>
        <taxon>Hydroidolina</taxon>
        <taxon>Leptothecata</taxon>
        <taxon>Obeliida</taxon>
        <taxon>Clytiidae</taxon>
        <taxon>Clytia</taxon>
    </lineage>
</organism>
<comment type="pathway">
    <text evidence="2 9">Pyrimidine metabolism; dUMP biosynthesis; dUMP from dCTP (dUTP route): step 2/2.</text>
</comment>
<evidence type="ECO:0000256" key="4">
    <source>
        <dbReference type="ARBA" id="ARBA00022801"/>
    </source>
</evidence>
<dbReference type="RefSeq" id="XP_066911293.1">
    <property type="nucleotide sequence ID" value="XM_067055192.1"/>
</dbReference>
<feature type="compositionally biased region" description="Polar residues" evidence="10">
    <location>
        <begin position="14"/>
        <end position="23"/>
    </location>
</feature>
<dbReference type="Proteomes" id="UP000594262">
    <property type="component" value="Unplaced"/>
</dbReference>